<dbReference type="AlphaFoldDB" id="A0A2I4CTM3"/>
<keyword evidence="10" id="KW-0862">Zinc</keyword>
<dbReference type="GO" id="GO:0047734">
    <property type="term" value="F:CDP-glycerol diphosphatase activity"/>
    <property type="evidence" value="ECO:0007669"/>
    <property type="project" value="UniProtKB-EC"/>
</dbReference>
<dbReference type="SUPFAM" id="SSF56300">
    <property type="entry name" value="Metallo-dependent phosphatases"/>
    <property type="match status" value="1"/>
</dbReference>
<dbReference type="KEGG" id="alim:106531924"/>
<dbReference type="PANTHER" id="PTHR16509:SF1">
    <property type="entry name" value="MANGANESE-DEPENDENT ADP-RIBOSE_CDP-ALCOHOL DIPHOSPHATASE"/>
    <property type="match status" value="1"/>
</dbReference>
<proteinExistence type="inferred from homology"/>
<comment type="cofactor">
    <cofactor evidence="1">
        <name>Mg(2+)</name>
        <dbReference type="ChEBI" id="CHEBI:18420"/>
    </cofactor>
</comment>
<comment type="catalytic activity">
    <reaction evidence="16">
        <text>ADP-D-ribose + H2O = D-ribose 5-phosphate + AMP + 2 H(+)</text>
        <dbReference type="Rhea" id="RHEA:10412"/>
        <dbReference type="ChEBI" id="CHEBI:15377"/>
        <dbReference type="ChEBI" id="CHEBI:15378"/>
        <dbReference type="ChEBI" id="CHEBI:57967"/>
        <dbReference type="ChEBI" id="CHEBI:78346"/>
        <dbReference type="ChEBI" id="CHEBI:456215"/>
        <dbReference type="EC" id="3.6.1.13"/>
    </reaction>
</comment>
<evidence type="ECO:0000256" key="5">
    <source>
        <dbReference type="ARBA" id="ARBA00012453"/>
    </source>
</evidence>
<dbReference type="EC" id="3.6.1.13" evidence="5"/>
<sequence length="327" mass="36712">MDRCCKEAPLFTFGVIADIQYADLDDGYDYSRTRKRYYRTSLQLLKKAQKSWSESDWKPDFIVQLGDIIDGFNAAHGASERALETVLAEFSSGSGPVHHVWGNHEFYNFSRSALMRSGLNSKVLADESPTGTSAGSDIHAYHFSPVPGFRFVIMDAYDVGLLGRDESSEQYQAAKDLIQRFNQNQDLNCPPGRLDLSRFTKFNGGFSQDQLDWLDSVLSLANRKQEKVLIASHLPVHPYVTDPVCLAWNFEELLAIIRSHSSVVCYMAGHTHVGAYHQDEDTRVHHLTMDGVIETPPHSAAFCTISVYSDRMVLKGSGTVMDRVCLF</sequence>
<evidence type="ECO:0000256" key="10">
    <source>
        <dbReference type="ARBA" id="ARBA00022833"/>
    </source>
</evidence>
<evidence type="ECO:0000256" key="3">
    <source>
        <dbReference type="ARBA" id="ARBA00011245"/>
    </source>
</evidence>
<evidence type="ECO:0000256" key="15">
    <source>
        <dbReference type="ARBA" id="ARBA00047894"/>
    </source>
</evidence>
<feature type="domain" description="Calcineurin-like phosphoesterase" evidence="17">
    <location>
        <begin position="12"/>
        <end position="273"/>
    </location>
</feature>
<dbReference type="InParanoid" id="A0A2I4CTM3"/>
<comment type="similarity">
    <text evidence="2">Belongs to the ADPRibase-Mn family.</text>
</comment>
<evidence type="ECO:0000256" key="16">
    <source>
        <dbReference type="ARBA" id="ARBA00049546"/>
    </source>
</evidence>
<dbReference type="InterPro" id="IPR029052">
    <property type="entry name" value="Metallo-depent_PP-like"/>
</dbReference>
<dbReference type="PANTHER" id="PTHR16509">
    <property type="match status" value="1"/>
</dbReference>
<name>A0A2I4CTM3_AUSLI</name>
<evidence type="ECO:0000256" key="4">
    <source>
        <dbReference type="ARBA" id="ARBA00012443"/>
    </source>
</evidence>
<dbReference type="InterPro" id="IPR041869">
    <property type="entry name" value="MPP_ADPRM"/>
</dbReference>
<evidence type="ECO:0000259" key="17">
    <source>
        <dbReference type="Pfam" id="PF00149"/>
    </source>
</evidence>
<keyword evidence="9" id="KW-0378">Hydrolase</keyword>
<dbReference type="CTD" id="56985"/>
<evidence type="ECO:0000256" key="12">
    <source>
        <dbReference type="ARBA" id="ARBA00032579"/>
    </source>
</evidence>
<comment type="catalytic activity">
    <reaction evidence="13">
        <text>CDP-glycerol + H2O = sn-glycerol 3-phosphate + CMP + 2 H(+)</text>
        <dbReference type="Rhea" id="RHEA:21692"/>
        <dbReference type="ChEBI" id="CHEBI:15377"/>
        <dbReference type="ChEBI" id="CHEBI:15378"/>
        <dbReference type="ChEBI" id="CHEBI:57597"/>
        <dbReference type="ChEBI" id="CHEBI:58311"/>
        <dbReference type="ChEBI" id="CHEBI:60377"/>
        <dbReference type="EC" id="3.6.1.16"/>
    </reaction>
</comment>
<dbReference type="EC" id="3.6.1.53" evidence="6"/>
<dbReference type="OrthoDB" id="9675250at2759"/>
<dbReference type="GO" id="GO:0030145">
    <property type="term" value="F:manganese ion binding"/>
    <property type="evidence" value="ECO:0007669"/>
    <property type="project" value="TreeGrafter"/>
</dbReference>
<dbReference type="InterPro" id="IPR004843">
    <property type="entry name" value="Calcineurin-like_PHP"/>
</dbReference>
<protein>
    <recommendedName>
        <fullName evidence="7">Manganese-dependent ADP-ribose/CDP-alcohol diphosphatase</fullName>
        <ecNumber evidence="5">3.6.1.13</ecNumber>
        <ecNumber evidence="4">3.6.1.16</ecNumber>
        <ecNumber evidence="6">3.6.1.53</ecNumber>
    </recommendedName>
    <alternativeName>
        <fullName evidence="12">ADPRibase-Mn</fullName>
    </alternativeName>
    <alternativeName>
        <fullName evidence="11">CDP-choline phosphohydrolase</fullName>
    </alternativeName>
</protein>
<comment type="subunit">
    <text evidence="3">Monomer.</text>
</comment>
<dbReference type="CDD" id="cd07396">
    <property type="entry name" value="MPP_Nbla03831"/>
    <property type="match status" value="1"/>
</dbReference>
<dbReference type="RefSeq" id="XP_013883329.1">
    <property type="nucleotide sequence ID" value="XM_014027875.1"/>
</dbReference>
<organism evidence="18 19">
    <name type="scientific">Austrofundulus limnaeus</name>
    <name type="common">Annual killifish</name>
    <dbReference type="NCBI Taxonomy" id="52670"/>
    <lineage>
        <taxon>Eukaryota</taxon>
        <taxon>Metazoa</taxon>
        <taxon>Chordata</taxon>
        <taxon>Craniata</taxon>
        <taxon>Vertebrata</taxon>
        <taxon>Euteleostomi</taxon>
        <taxon>Actinopterygii</taxon>
        <taxon>Neopterygii</taxon>
        <taxon>Teleostei</taxon>
        <taxon>Neoteleostei</taxon>
        <taxon>Acanthomorphata</taxon>
        <taxon>Ovalentaria</taxon>
        <taxon>Atherinomorphae</taxon>
        <taxon>Cyprinodontiformes</taxon>
        <taxon>Rivulidae</taxon>
        <taxon>Austrofundulus</taxon>
    </lineage>
</organism>
<evidence type="ECO:0000256" key="6">
    <source>
        <dbReference type="ARBA" id="ARBA00012529"/>
    </source>
</evidence>
<accession>A0A2I4CTM3</accession>
<dbReference type="STRING" id="52670.A0A2I4CTM3"/>
<reference evidence="19" key="1">
    <citation type="submission" date="2025-08" db="UniProtKB">
        <authorList>
            <consortium name="RefSeq"/>
        </authorList>
    </citation>
    <scope>IDENTIFICATION</scope>
</reference>
<dbReference type="EC" id="3.6.1.16" evidence="4"/>
<evidence type="ECO:0000256" key="1">
    <source>
        <dbReference type="ARBA" id="ARBA00001946"/>
    </source>
</evidence>
<gene>
    <name evidence="19" type="primary">adprm</name>
</gene>
<keyword evidence="18" id="KW-1185">Reference proteome</keyword>
<keyword evidence="8" id="KW-0479">Metal-binding</keyword>
<evidence type="ECO:0000313" key="18">
    <source>
        <dbReference type="Proteomes" id="UP000192220"/>
    </source>
</evidence>
<evidence type="ECO:0000256" key="7">
    <source>
        <dbReference type="ARBA" id="ARBA00016378"/>
    </source>
</evidence>
<dbReference type="GO" id="GO:0047631">
    <property type="term" value="F:ADP-ribose diphosphatase activity"/>
    <property type="evidence" value="ECO:0007669"/>
    <property type="project" value="UniProtKB-EC"/>
</dbReference>
<evidence type="ECO:0000256" key="8">
    <source>
        <dbReference type="ARBA" id="ARBA00022723"/>
    </source>
</evidence>
<evidence type="ECO:0000256" key="11">
    <source>
        <dbReference type="ARBA" id="ARBA00030848"/>
    </source>
</evidence>
<evidence type="ECO:0000256" key="9">
    <source>
        <dbReference type="ARBA" id="ARBA00022801"/>
    </source>
</evidence>
<evidence type="ECO:0000313" key="19">
    <source>
        <dbReference type="RefSeq" id="XP_013883329.1"/>
    </source>
</evidence>
<dbReference type="Gene3D" id="3.60.21.10">
    <property type="match status" value="1"/>
</dbReference>
<evidence type="ECO:0000256" key="13">
    <source>
        <dbReference type="ARBA" id="ARBA00047486"/>
    </source>
</evidence>
<comment type="catalytic activity">
    <reaction evidence="14">
        <text>CDP-choline + H2O = phosphocholine + CMP + 2 H(+)</text>
        <dbReference type="Rhea" id="RHEA:32487"/>
        <dbReference type="ChEBI" id="CHEBI:15377"/>
        <dbReference type="ChEBI" id="CHEBI:15378"/>
        <dbReference type="ChEBI" id="CHEBI:58779"/>
        <dbReference type="ChEBI" id="CHEBI:60377"/>
        <dbReference type="ChEBI" id="CHEBI:295975"/>
        <dbReference type="EC" id="3.6.1.53"/>
    </reaction>
</comment>
<dbReference type="FunCoup" id="A0A2I4CTM3">
    <property type="interactions" value="115"/>
</dbReference>
<dbReference type="GO" id="GO:0008663">
    <property type="term" value="F:2',3'-cyclic-nucleotide 2'-phosphodiesterase activity"/>
    <property type="evidence" value="ECO:0007669"/>
    <property type="project" value="TreeGrafter"/>
</dbReference>
<dbReference type="Pfam" id="PF00149">
    <property type="entry name" value="Metallophos"/>
    <property type="match status" value="1"/>
</dbReference>
<dbReference type="Proteomes" id="UP000192220">
    <property type="component" value="Unplaced"/>
</dbReference>
<evidence type="ECO:0000256" key="2">
    <source>
        <dbReference type="ARBA" id="ARBA00006362"/>
    </source>
</evidence>
<comment type="catalytic activity">
    <reaction evidence="15">
        <text>ADP-D-ribose + H2O = D-ribose 5-phosphate + AMP + 2 H(+)</text>
        <dbReference type="Rhea" id="RHEA:10412"/>
        <dbReference type="ChEBI" id="CHEBI:15377"/>
        <dbReference type="ChEBI" id="CHEBI:15378"/>
        <dbReference type="ChEBI" id="CHEBI:57967"/>
        <dbReference type="ChEBI" id="CHEBI:78346"/>
        <dbReference type="ChEBI" id="CHEBI:456215"/>
        <dbReference type="EC" id="3.6.1.53"/>
    </reaction>
</comment>
<evidence type="ECO:0000256" key="14">
    <source>
        <dbReference type="ARBA" id="ARBA00047636"/>
    </source>
</evidence>